<feature type="transmembrane region" description="Helical" evidence="1">
    <location>
        <begin position="68"/>
        <end position="89"/>
    </location>
</feature>
<evidence type="ECO:0000313" key="2">
    <source>
        <dbReference type="EMBL" id="GAA6145955.1"/>
    </source>
</evidence>
<feature type="transmembrane region" description="Helical" evidence="1">
    <location>
        <begin position="101"/>
        <end position="126"/>
    </location>
</feature>
<feature type="transmembrane region" description="Helical" evidence="1">
    <location>
        <begin position="39"/>
        <end position="61"/>
    </location>
</feature>
<proteinExistence type="predicted"/>
<sequence length="138" mass="15089">MSSSVIKAGFIAAAVANISGVLLFSKGLTNTVLMETDPVVMSSFGLIMIMVWGLAYLAAAFTQANLKWFAAAFAVEKLVYVICWLTWISSHSLSDVYQQDLFAGIFYGIYGVNDAAFMLFFVWVYLKSAKAPVDTART</sequence>
<keyword evidence="1" id="KW-0812">Transmembrane</keyword>
<accession>A0ABQ0A0M5</accession>
<protein>
    <submittedName>
        <fullName evidence="2">Uncharacterized protein</fullName>
    </submittedName>
</protein>
<keyword evidence="3" id="KW-1185">Reference proteome</keyword>
<dbReference type="EMBL" id="BAABWH010000005">
    <property type="protein sequence ID" value="GAA6145955.1"/>
    <property type="molecule type" value="Genomic_DNA"/>
</dbReference>
<keyword evidence="1" id="KW-1133">Transmembrane helix</keyword>
<evidence type="ECO:0000313" key="3">
    <source>
        <dbReference type="Proteomes" id="UP001481413"/>
    </source>
</evidence>
<keyword evidence="1" id="KW-0472">Membrane</keyword>
<comment type="caution">
    <text evidence="2">The sequence shown here is derived from an EMBL/GenBank/DDBJ whole genome shotgun (WGS) entry which is preliminary data.</text>
</comment>
<dbReference type="RefSeq" id="WP_353295085.1">
    <property type="nucleotide sequence ID" value="NZ_BAABWH010000005.1"/>
</dbReference>
<dbReference type="Proteomes" id="UP001481413">
    <property type="component" value="Unassembled WGS sequence"/>
</dbReference>
<name>A0ABQ0A0M5_9GAMM</name>
<organism evidence="2 3">
    <name type="scientific">Thalassolituus maritimus</name>
    <dbReference type="NCBI Taxonomy" id="484498"/>
    <lineage>
        <taxon>Bacteria</taxon>
        <taxon>Pseudomonadati</taxon>
        <taxon>Pseudomonadota</taxon>
        <taxon>Gammaproteobacteria</taxon>
        <taxon>Oceanospirillales</taxon>
        <taxon>Oceanospirillaceae</taxon>
        <taxon>Thalassolituus</taxon>
    </lineage>
</organism>
<reference evidence="2 3" key="1">
    <citation type="submission" date="2024-04" db="EMBL/GenBank/DDBJ databases">
        <title>Draft genome sequence of Thalassolituus maritimus NBRC 116585.</title>
        <authorList>
            <person name="Miyakawa T."/>
            <person name="Kusuya Y."/>
            <person name="Miura T."/>
        </authorList>
    </citation>
    <scope>NUCLEOTIDE SEQUENCE [LARGE SCALE GENOMIC DNA]</scope>
    <source>
        <strain evidence="2 3">5NW40-0001</strain>
    </source>
</reference>
<evidence type="ECO:0000256" key="1">
    <source>
        <dbReference type="SAM" id="Phobius"/>
    </source>
</evidence>
<gene>
    <name evidence="2" type="ORF">NBRC116585_20730</name>
</gene>